<organism evidence="1 2">
    <name type="scientific">Lutimaribacter degradans</name>
    <dbReference type="NCBI Taxonomy" id="2945989"/>
    <lineage>
        <taxon>Bacteria</taxon>
        <taxon>Pseudomonadati</taxon>
        <taxon>Pseudomonadota</taxon>
        <taxon>Alphaproteobacteria</taxon>
        <taxon>Rhodobacterales</taxon>
        <taxon>Roseobacteraceae</taxon>
        <taxon>Lutimaribacter</taxon>
    </lineage>
</organism>
<keyword evidence="2" id="KW-1185">Reference proteome</keyword>
<comment type="caution">
    <text evidence="1">The sequence shown here is derived from an EMBL/GenBank/DDBJ whole genome shotgun (WGS) entry which is preliminary data.</text>
</comment>
<sequence>MSWKPEVDEIAQRSAWAEEMGGAEGIARQEARGRQTIRDRISALVDPGSFREVGKLAGTGEYVDGKPVGVTPSSYVMGLARIDGRDVALGGEDFTVRGGTGSTARRKGGQGGFVEDLAHEYRIPLINLIDGAGGSVTSLKRRGYAPMPGTDDFGRSVELLGEVPVITSVMGTAAGGPAARAMLAHFSTMVREKSQVFAAGPAVVERALGENLTADELGGAAIAVDTAGSIDNAYPSEADSLDAIRKFLSYMPQNVWSAPPFVETHDPADRRDDRLLSLVPRSRRQPYSMHKLMSIIADEGSTFEIQPTFGKSIITQFARFGGHVAGLIGNNPMHYGGALDAAGAQKMVHFIDLCNQFGIPIIYLADVPGFMIGSAAERSGVLRAGVRAVHAGLQASVPCMTVIIRKCYGMAGMAMVNQKGLNLKLAWPSGEWGSLPVEGGVAVAFRREIATAPDPAAREAELEAEFRTYANPFKTAEAFAVEDIIDPRDTRFHLCRQIEAAQERLRTDRGPRPQTGVRP</sequence>
<dbReference type="EMBL" id="JAMQGO010000002">
    <property type="protein sequence ID" value="MCM2561656.1"/>
    <property type="molecule type" value="Genomic_DNA"/>
</dbReference>
<proteinExistence type="predicted"/>
<name>A0ACC5ZTM0_9RHOB</name>
<reference evidence="1" key="1">
    <citation type="submission" date="2022-06" db="EMBL/GenBank/DDBJ databases">
        <title>Lutimaribacter sp. EGI FJ00013, a novel bacterium isolated from a salt lake sediment enrichment.</title>
        <authorList>
            <person name="Gao L."/>
            <person name="Fang B.-Z."/>
            <person name="Li W.-J."/>
        </authorList>
    </citation>
    <scope>NUCLEOTIDE SEQUENCE</scope>
    <source>
        <strain evidence="1">EGI FJ00013</strain>
    </source>
</reference>
<accession>A0ACC5ZTM0</accession>
<protein>
    <submittedName>
        <fullName evidence="1">Propionyl-CoA carboxylase</fullName>
    </submittedName>
</protein>
<gene>
    <name evidence="1" type="ORF">M8744_05815</name>
</gene>
<dbReference type="Proteomes" id="UP001203036">
    <property type="component" value="Unassembled WGS sequence"/>
</dbReference>
<evidence type="ECO:0000313" key="1">
    <source>
        <dbReference type="EMBL" id="MCM2561656.1"/>
    </source>
</evidence>
<evidence type="ECO:0000313" key="2">
    <source>
        <dbReference type="Proteomes" id="UP001203036"/>
    </source>
</evidence>